<evidence type="ECO:0000313" key="5">
    <source>
        <dbReference type="Proteomes" id="UP001204376"/>
    </source>
</evidence>
<proteinExistence type="predicted"/>
<evidence type="ECO:0000256" key="2">
    <source>
        <dbReference type="SAM" id="Phobius"/>
    </source>
</evidence>
<dbReference type="Gene3D" id="1.25.40.10">
    <property type="entry name" value="Tetratricopeptide repeat domain"/>
    <property type="match status" value="2"/>
</dbReference>
<keyword evidence="1" id="KW-0175">Coiled coil</keyword>
<dbReference type="Pfam" id="PF13374">
    <property type="entry name" value="TPR_10"/>
    <property type="match status" value="1"/>
</dbReference>
<feature type="chain" id="PRO_5046270451" evidence="3">
    <location>
        <begin position="27"/>
        <end position="465"/>
    </location>
</feature>
<dbReference type="EMBL" id="JANHOH010000003">
    <property type="protein sequence ID" value="MCQ6959563.1"/>
    <property type="molecule type" value="Genomic_DNA"/>
</dbReference>
<dbReference type="Pfam" id="PF13424">
    <property type="entry name" value="TPR_12"/>
    <property type="match status" value="1"/>
</dbReference>
<dbReference type="InterPro" id="IPR019734">
    <property type="entry name" value="TPR_rpt"/>
</dbReference>
<feature type="transmembrane region" description="Helical" evidence="2">
    <location>
        <begin position="410"/>
        <end position="429"/>
    </location>
</feature>
<comment type="caution">
    <text evidence="4">The sequence shown here is derived from an EMBL/GenBank/DDBJ whole genome shotgun (WGS) entry which is preliminary data.</text>
</comment>
<dbReference type="InterPro" id="IPR011990">
    <property type="entry name" value="TPR-like_helical_dom_sf"/>
</dbReference>
<dbReference type="PANTHER" id="PTHR10098">
    <property type="entry name" value="RAPSYN-RELATED"/>
    <property type="match status" value="1"/>
</dbReference>
<gene>
    <name evidence="4" type="ORF">NPE20_16430</name>
</gene>
<evidence type="ECO:0000256" key="3">
    <source>
        <dbReference type="SAM" id="SignalP"/>
    </source>
</evidence>
<keyword evidence="5" id="KW-1185">Reference proteome</keyword>
<feature type="transmembrane region" description="Helical" evidence="2">
    <location>
        <begin position="350"/>
        <end position="371"/>
    </location>
</feature>
<evidence type="ECO:0000313" key="4">
    <source>
        <dbReference type="EMBL" id="MCQ6959563.1"/>
    </source>
</evidence>
<keyword evidence="2" id="KW-1133">Transmembrane helix</keyword>
<dbReference type="SUPFAM" id="SSF48452">
    <property type="entry name" value="TPR-like"/>
    <property type="match status" value="1"/>
</dbReference>
<keyword evidence="3" id="KW-0732">Signal</keyword>
<organism evidence="4 5">
    <name type="scientific">Mucilaginibacter aquariorum</name>
    <dbReference type="NCBI Taxonomy" id="2967225"/>
    <lineage>
        <taxon>Bacteria</taxon>
        <taxon>Pseudomonadati</taxon>
        <taxon>Bacteroidota</taxon>
        <taxon>Sphingobacteriia</taxon>
        <taxon>Sphingobacteriales</taxon>
        <taxon>Sphingobacteriaceae</taxon>
        <taxon>Mucilaginibacter</taxon>
    </lineage>
</organism>
<dbReference type="RefSeq" id="WP_256539750.1">
    <property type="nucleotide sequence ID" value="NZ_JANHOH010000003.1"/>
</dbReference>
<evidence type="ECO:0000256" key="1">
    <source>
        <dbReference type="SAM" id="Coils"/>
    </source>
</evidence>
<dbReference type="Proteomes" id="UP001204376">
    <property type="component" value="Unassembled WGS sequence"/>
</dbReference>
<feature type="coiled-coil region" evidence="1">
    <location>
        <begin position="321"/>
        <end position="355"/>
    </location>
</feature>
<keyword evidence="2" id="KW-0472">Membrane</keyword>
<accession>A0ABT1T533</accession>
<sequence>MHLNLTNRVTLTFVCLLTCANTFLFAQNTKTNTLKFSADSATVELLRNKSLKVQSTRPDSALIYAQRGLDLSRKIGYKEGEGNCLNRLGVVFWKNGRYDRALLFLLNSLRLREEINDRLGVLKSLNDIGIIYSDQGDNVKALTYHFKAKAVAEALHDRRRISIVLSNIGNCYLKLNKIDSALHYELQAYGIQHLLNDKSTMPNTLSILGDINYKMGNAPMSLEYYRLSIRYAIENDDQIAIVDTYNSIAQLYIKNSQPDSSRYYASVALKTAQKASYAEGIYTASDLLTQYYRGKDEHQELAYYKIAMAAKDSMFNAEKVKEIQTLSFNEAERQQEKAEQQAKEAQRRIINLQLIGIALFIPFFFLVLLILSKSRVHRKVIEFMSVLSLLFSFEFITLLVHPFVQLISDHLPVIELLILVILAGILVPLHHSTTHWLRAKLAHISEHPAKPPEPDTVKTKKIRSR</sequence>
<dbReference type="SMART" id="SM00028">
    <property type="entry name" value="TPR"/>
    <property type="match status" value="5"/>
</dbReference>
<name>A0ABT1T533_9SPHI</name>
<feature type="transmembrane region" description="Helical" evidence="2">
    <location>
        <begin position="383"/>
        <end position="404"/>
    </location>
</feature>
<keyword evidence="2" id="KW-0812">Transmembrane</keyword>
<feature type="signal peptide" evidence="3">
    <location>
        <begin position="1"/>
        <end position="26"/>
    </location>
</feature>
<protein>
    <submittedName>
        <fullName evidence="4">Tetratricopeptide repeat protein</fullName>
    </submittedName>
</protein>
<reference evidence="4 5" key="1">
    <citation type="submission" date="2022-07" db="EMBL/GenBank/DDBJ databases">
        <title>Mucilaginibacter sp. JC4.</title>
        <authorList>
            <person name="Le V."/>
            <person name="Ko S.-R."/>
            <person name="Ahn C.-Y."/>
            <person name="Oh H.-M."/>
        </authorList>
    </citation>
    <scope>NUCLEOTIDE SEQUENCE [LARGE SCALE GENOMIC DNA]</scope>
    <source>
        <strain evidence="4 5">JC4</strain>
    </source>
</reference>